<evidence type="ECO:0008006" key="3">
    <source>
        <dbReference type="Google" id="ProtNLM"/>
    </source>
</evidence>
<keyword evidence="2" id="KW-1185">Reference proteome</keyword>
<organism evidence="1 2">
    <name type="scientific">Paracoccus aurantius</name>
    <dbReference type="NCBI Taxonomy" id="3073814"/>
    <lineage>
        <taxon>Bacteria</taxon>
        <taxon>Pseudomonadati</taxon>
        <taxon>Pseudomonadota</taxon>
        <taxon>Alphaproteobacteria</taxon>
        <taxon>Rhodobacterales</taxon>
        <taxon>Paracoccaceae</taxon>
        <taxon>Paracoccus</taxon>
    </lineage>
</organism>
<evidence type="ECO:0000313" key="2">
    <source>
        <dbReference type="Proteomes" id="UP001269144"/>
    </source>
</evidence>
<reference evidence="2" key="1">
    <citation type="submission" date="2023-07" db="EMBL/GenBank/DDBJ databases">
        <title>Paracoccus sp. MBLB3053 whole genome sequence.</title>
        <authorList>
            <person name="Hwang C.Y."/>
            <person name="Cho E.-S."/>
            <person name="Seo M.-J."/>
        </authorList>
    </citation>
    <scope>NUCLEOTIDE SEQUENCE [LARGE SCALE GENOMIC DNA]</scope>
    <source>
        <strain evidence="2">MBLB3053</strain>
    </source>
</reference>
<accession>A0ABU2HZ53</accession>
<name>A0ABU2HZ53_9RHOB</name>
<protein>
    <recommendedName>
        <fullName evidence="3">DUF2993 domain-containing protein</fullName>
    </recommendedName>
</protein>
<dbReference type="EMBL" id="JAVQLW010000004">
    <property type="protein sequence ID" value="MDS9469800.1"/>
    <property type="molecule type" value="Genomic_DNA"/>
</dbReference>
<sequence length="314" mass="33567">MPDPQTLTARLLDPQLLEQLGAALRRRISVNSIAAAAGRAASVEIDRIEVGEASIEKVAIEHFSSRVTCGAALLRNVRAILELHFEVQWSYDLKWFGSDQGVKALGSKAKTIPLHDIRIPLLRDIELEVPSVDVSDVSASVQPVSDVALGAAGFTDLAIEQTRLPASGFRVSGLGFASFEVARFAAPDADSARLAIDRFSPEAPLRLPDVAVGNIEIPEVAIPDVGSPEPVTLMDIEPETFEAPVFKIGEFFKAIFIAKPVLHLQIGELVLSDLRAKASIGAVRVEGLSTPVSVEGLRLSGLTLDQVSAEGIRV</sequence>
<comment type="caution">
    <text evidence="1">The sequence shown here is derived from an EMBL/GenBank/DDBJ whole genome shotgun (WGS) entry which is preliminary data.</text>
</comment>
<evidence type="ECO:0000313" key="1">
    <source>
        <dbReference type="EMBL" id="MDS9469800.1"/>
    </source>
</evidence>
<proteinExistence type="predicted"/>
<dbReference type="Proteomes" id="UP001269144">
    <property type="component" value="Unassembled WGS sequence"/>
</dbReference>
<gene>
    <name evidence="1" type="ORF">RGQ15_19765</name>
</gene>
<dbReference type="RefSeq" id="WP_311162534.1">
    <property type="nucleotide sequence ID" value="NZ_JAVQLW010000004.1"/>
</dbReference>